<reference evidence="6" key="1">
    <citation type="submission" date="2022-05" db="EMBL/GenBank/DDBJ databases">
        <title>Schlegelella sp. nov., isolated from mangrove soil.</title>
        <authorList>
            <person name="Liu Y."/>
            <person name="Ge X."/>
            <person name="Liu W."/>
        </authorList>
    </citation>
    <scope>NUCLEOTIDE SEQUENCE</scope>
    <source>
        <strain evidence="6">S2-27</strain>
    </source>
</reference>
<dbReference type="InterPro" id="IPR029787">
    <property type="entry name" value="Nucleotide_cyclase"/>
</dbReference>
<dbReference type="SUPFAM" id="SSF55073">
    <property type="entry name" value="Nucleotide cyclase"/>
    <property type="match status" value="1"/>
</dbReference>
<gene>
    <name evidence="6" type="ORF">M8A51_09400</name>
</gene>
<comment type="caution">
    <text evidence="6">The sequence shown here is derived from an EMBL/GenBank/DDBJ whole genome shotgun (WGS) entry which is preliminary data.</text>
</comment>
<feature type="domain" description="GGDEF" evidence="5">
    <location>
        <begin position="255"/>
        <end position="386"/>
    </location>
</feature>
<feature type="transmembrane region" description="Helical" evidence="4">
    <location>
        <begin position="125"/>
        <end position="142"/>
    </location>
</feature>
<feature type="transmembrane region" description="Helical" evidence="4">
    <location>
        <begin position="41"/>
        <end position="65"/>
    </location>
</feature>
<feature type="transmembrane region" description="Helical" evidence="4">
    <location>
        <begin position="71"/>
        <end position="89"/>
    </location>
</feature>
<dbReference type="CDD" id="cd01949">
    <property type="entry name" value="GGDEF"/>
    <property type="match status" value="1"/>
</dbReference>
<dbReference type="PANTHER" id="PTHR45138">
    <property type="entry name" value="REGULATORY COMPONENTS OF SENSORY TRANSDUCTION SYSTEM"/>
    <property type="match status" value="1"/>
</dbReference>
<sequence>MPELPHSATRVASQAQPVVPQDRPAGASARMDAKTRIRLRIAAFAGADYAVNVLILFCYAAVGTISYQVPWQIFGLSLLANAAFLGSIASGLSRRLPDPSLTAPQVAAACGVNMVALTLAPQIGYMFVINVFVPLCYGSLYFERRAFLLAWVLLTAAVGLALWSTGFHLGMALSRPEEKLLFLINVAVVLGRFLAINAEVSRLRAGLHQRNKALAEATARLEHLATRDELTGLPNRREALRVLRAECERADRNGSRLCVAMVDADHFKHINDQHGHHTGDDVLRELSGALQAALRTADHVFRYGGEEFLVLLVDCDAADPLAPVERARAAVAAHPWDRLVRGLRVTVSIGSAQRQPHEAVEQVLRRADAALYEAKTQGRNRVQLAR</sequence>
<dbReference type="InterPro" id="IPR043128">
    <property type="entry name" value="Rev_trsase/Diguanyl_cyclase"/>
</dbReference>
<organism evidence="6 7">
    <name type="scientific">Caldimonas mangrovi</name>
    <dbReference type="NCBI Taxonomy" id="2944811"/>
    <lineage>
        <taxon>Bacteria</taxon>
        <taxon>Pseudomonadati</taxon>
        <taxon>Pseudomonadota</taxon>
        <taxon>Betaproteobacteria</taxon>
        <taxon>Burkholderiales</taxon>
        <taxon>Sphaerotilaceae</taxon>
        <taxon>Caldimonas</taxon>
    </lineage>
</organism>
<feature type="transmembrane region" description="Helical" evidence="4">
    <location>
        <begin position="180"/>
        <end position="200"/>
    </location>
</feature>
<evidence type="ECO:0000256" key="2">
    <source>
        <dbReference type="ARBA" id="ARBA00034247"/>
    </source>
</evidence>
<proteinExistence type="predicted"/>
<dbReference type="Gene3D" id="3.30.70.270">
    <property type="match status" value="1"/>
</dbReference>
<dbReference type="EC" id="2.7.7.65" evidence="1"/>
<evidence type="ECO:0000313" key="7">
    <source>
        <dbReference type="Proteomes" id="UP001165541"/>
    </source>
</evidence>
<keyword evidence="4" id="KW-0472">Membrane</keyword>
<evidence type="ECO:0000256" key="4">
    <source>
        <dbReference type="SAM" id="Phobius"/>
    </source>
</evidence>
<dbReference type="Proteomes" id="UP001165541">
    <property type="component" value="Unassembled WGS sequence"/>
</dbReference>
<protein>
    <recommendedName>
        <fullName evidence="1">diguanylate cyclase</fullName>
        <ecNumber evidence="1">2.7.7.65</ecNumber>
    </recommendedName>
</protein>
<evidence type="ECO:0000313" key="6">
    <source>
        <dbReference type="EMBL" id="MCM5679750.1"/>
    </source>
</evidence>
<feature type="region of interest" description="Disordered" evidence="3">
    <location>
        <begin position="1"/>
        <end position="27"/>
    </location>
</feature>
<evidence type="ECO:0000256" key="3">
    <source>
        <dbReference type="SAM" id="MobiDB-lite"/>
    </source>
</evidence>
<keyword evidence="4" id="KW-0812">Transmembrane</keyword>
<dbReference type="RefSeq" id="WP_251777948.1">
    <property type="nucleotide sequence ID" value="NZ_JAMKFE010000004.1"/>
</dbReference>
<dbReference type="NCBIfam" id="TIGR00254">
    <property type="entry name" value="GGDEF"/>
    <property type="match status" value="1"/>
</dbReference>
<evidence type="ECO:0000256" key="1">
    <source>
        <dbReference type="ARBA" id="ARBA00012528"/>
    </source>
</evidence>
<dbReference type="EMBL" id="JAMKFE010000004">
    <property type="protein sequence ID" value="MCM5679750.1"/>
    <property type="molecule type" value="Genomic_DNA"/>
</dbReference>
<dbReference type="InterPro" id="IPR000160">
    <property type="entry name" value="GGDEF_dom"/>
</dbReference>
<accession>A0ABT0YM14</accession>
<dbReference type="InterPro" id="IPR050469">
    <property type="entry name" value="Diguanylate_Cyclase"/>
</dbReference>
<comment type="catalytic activity">
    <reaction evidence="2">
        <text>2 GTP = 3',3'-c-di-GMP + 2 diphosphate</text>
        <dbReference type="Rhea" id="RHEA:24898"/>
        <dbReference type="ChEBI" id="CHEBI:33019"/>
        <dbReference type="ChEBI" id="CHEBI:37565"/>
        <dbReference type="ChEBI" id="CHEBI:58805"/>
        <dbReference type="EC" id="2.7.7.65"/>
    </reaction>
</comment>
<dbReference type="SMART" id="SM00267">
    <property type="entry name" value="GGDEF"/>
    <property type="match status" value="1"/>
</dbReference>
<name>A0ABT0YM14_9BURK</name>
<keyword evidence="7" id="KW-1185">Reference proteome</keyword>
<feature type="transmembrane region" description="Helical" evidence="4">
    <location>
        <begin position="149"/>
        <end position="174"/>
    </location>
</feature>
<dbReference type="PANTHER" id="PTHR45138:SF9">
    <property type="entry name" value="DIGUANYLATE CYCLASE DGCM-RELATED"/>
    <property type="match status" value="1"/>
</dbReference>
<keyword evidence="4" id="KW-1133">Transmembrane helix</keyword>
<evidence type="ECO:0000259" key="5">
    <source>
        <dbReference type="PROSITE" id="PS50887"/>
    </source>
</evidence>
<dbReference type="PROSITE" id="PS50887">
    <property type="entry name" value="GGDEF"/>
    <property type="match status" value="1"/>
</dbReference>
<dbReference type="Pfam" id="PF00990">
    <property type="entry name" value="GGDEF"/>
    <property type="match status" value="1"/>
</dbReference>